<keyword evidence="1" id="KW-0732">Signal</keyword>
<comment type="caution">
    <text evidence="4">The sequence shown here is derived from an EMBL/GenBank/DDBJ whole genome shotgun (WGS) entry which is preliminary data.</text>
</comment>
<dbReference type="Proteomes" id="UP000190744">
    <property type="component" value="Unassembled WGS sequence"/>
</dbReference>
<protein>
    <submittedName>
        <fullName evidence="4">Alginate lyase</fullName>
    </submittedName>
</protein>
<dbReference type="InterPro" id="IPR008929">
    <property type="entry name" value="Chondroitin_lyas"/>
</dbReference>
<dbReference type="GO" id="GO:0016829">
    <property type="term" value="F:lyase activity"/>
    <property type="evidence" value="ECO:0007669"/>
    <property type="project" value="UniProtKB-KW"/>
</dbReference>
<name>A0A1S9R8W7_PENBI</name>
<dbReference type="Gene3D" id="1.50.10.100">
    <property type="entry name" value="Chondroitin AC/alginate lyase"/>
    <property type="match status" value="1"/>
</dbReference>
<evidence type="ECO:0000259" key="3">
    <source>
        <dbReference type="Pfam" id="PF05426"/>
    </source>
</evidence>
<sequence>MTLHPSTVVLDGFRLTEARKRIRQGADSALQTALEALTKQADQWLAQAPWSVTMKTVLPPSGDKHDYTSLAPYWWPNPNSPDGKPYINRDGKKNPEVLNYTDRVYWEKVFSSSTILALAWHYTGNEAYARHAGDILRTWFINPETRMNSNLNHAQLIPYANKGRCIGIIDFSQAYTSLLDAAAILAFGTTEAQGPGITPSRAPGWTDVDVEGFRRWNVDFLEWLTHSPFGREELAQSNNHGSFAAMQIAAIALFLGDTDRARNEVLAVRAHLRDTIAPDGSQPEELRRTRSWHYSTFNLLALTRLACVGQKLGVDLWKFAGPGGEGSISRAVDFIIPVATGSGSWPYPELGFKAYAAADIIRTAATAGHQRAKEALDLLQMPPAGDLWPLRPAPEQLDGVVVDEYSK</sequence>
<proteinExistence type="predicted"/>
<evidence type="ECO:0000256" key="2">
    <source>
        <dbReference type="ARBA" id="ARBA00023239"/>
    </source>
</evidence>
<evidence type="ECO:0000256" key="1">
    <source>
        <dbReference type="ARBA" id="ARBA00022729"/>
    </source>
</evidence>
<dbReference type="GO" id="GO:0042597">
    <property type="term" value="C:periplasmic space"/>
    <property type="evidence" value="ECO:0007669"/>
    <property type="project" value="InterPro"/>
</dbReference>
<accession>A0A1S9R8W7</accession>
<evidence type="ECO:0000313" key="4">
    <source>
        <dbReference type="EMBL" id="OOQ81937.1"/>
    </source>
</evidence>
<reference evidence="5" key="1">
    <citation type="submission" date="2015-09" db="EMBL/GenBank/DDBJ databases">
        <authorList>
            <person name="Fill T.P."/>
            <person name="Baretta J.F."/>
            <person name="de Almeida L.G."/>
            <person name="Rocha M."/>
            <person name="de Souza D.H."/>
            <person name="Malavazi I."/>
            <person name="Cerdeira L.T."/>
            <person name="Hong H."/>
            <person name="Samborskyy M."/>
            <person name="de Vasconcelos A.T."/>
            <person name="Leadlay P."/>
            <person name="Rodrigues-Filho E."/>
        </authorList>
    </citation>
    <scope>NUCLEOTIDE SEQUENCE [LARGE SCALE GENOMIC DNA]</scope>
    <source>
        <strain evidence="5">LaBioMMi 136</strain>
    </source>
</reference>
<feature type="domain" description="Alginate lyase" evidence="3">
    <location>
        <begin position="51"/>
        <end position="345"/>
    </location>
</feature>
<organism evidence="4 5">
    <name type="scientific">Penicillium brasilianum</name>
    <dbReference type="NCBI Taxonomy" id="104259"/>
    <lineage>
        <taxon>Eukaryota</taxon>
        <taxon>Fungi</taxon>
        <taxon>Dikarya</taxon>
        <taxon>Ascomycota</taxon>
        <taxon>Pezizomycotina</taxon>
        <taxon>Eurotiomycetes</taxon>
        <taxon>Eurotiomycetidae</taxon>
        <taxon>Eurotiales</taxon>
        <taxon>Aspergillaceae</taxon>
        <taxon>Penicillium</taxon>
    </lineage>
</organism>
<keyword evidence="2 4" id="KW-0456">Lyase</keyword>
<evidence type="ECO:0000313" key="5">
    <source>
        <dbReference type="Proteomes" id="UP000190744"/>
    </source>
</evidence>
<gene>
    <name evidence="4" type="ORF">PEBR_41033</name>
</gene>
<dbReference type="AlphaFoldDB" id="A0A1S9R8W7"/>
<dbReference type="EMBL" id="LJBN01000233">
    <property type="protein sequence ID" value="OOQ81937.1"/>
    <property type="molecule type" value="Genomic_DNA"/>
</dbReference>
<dbReference type="Pfam" id="PF05426">
    <property type="entry name" value="Alginate_lyase"/>
    <property type="match status" value="1"/>
</dbReference>
<dbReference type="SUPFAM" id="SSF48230">
    <property type="entry name" value="Chondroitin AC/alginate lyase"/>
    <property type="match status" value="1"/>
</dbReference>
<dbReference type="InterPro" id="IPR008397">
    <property type="entry name" value="Alginate_lyase_dom"/>
</dbReference>